<name>A0A9Q0QQ01_9MAGN</name>
<keyword evidence="3" id="KW-1185">Reference proteome</keyword>
<accession>A0A9Q0QQ01</accession>
<gene>
    <name evidence="2" type="ORF">NE237_019333</name>
</gene>
<evidence type="ECO:0000256" key="1">
    <source>
        <dbReference type="SAM" id="MobiDB-lite"/>
    </source>
</evidence>
<proteinExistence type="predicted"/>
<feature type="region of interest" description="Disordered" evidence="1">
    <location>
        <begin position="1"/>
        <end position="26"/>
    </location>
</feature>
<reference evidence="2" key="1">
    <citation type="journal article" date="2023" name="Plant J.">
        <title>The genome of the king protea, Protea cynaroides.</title>
        <authorList>
            <person name="Chang J."/>
            <person name="Duong T.A."/>
            <person name="Schoeman C."/>
            <person name="Ma X."/>
            <person name="Roodt D."/>
            <person name="Barker N."/>
            <person name="Li Z."/>
            <person name="Van de Peer Y."/>
            <person name="Mizrachi E."/>
        </authorList>
    </citation>
    <scope>NUCLEOTIDE SEQUENCE</scope>
    <source>
        <tissue evidence="2">Young leaves</tissue>
    </source>
</reference>
<dbReference type="EMBL" id="JAMYWD010000007">
    <property type="protein sequence ID" value="KAJ4967484.1"/>
    <property type="molecule type" value="Genomic_DNA"/>
</dbReference>
<dbReference type="Proteomes" id="UP001141806">
    <property type="component" value="Unassembled WGS sequence"/>
</dbReference>
<evidence type="ECO:0000313" key="3">
    <source>
        <dbReference type="Proteomes" id="UP001141806"/>
    </source>
</evidence>
<sequence length="144" mass="16267">MGGKDGRQPMELGSLNGIEDESTSQQKRPLLSTRILRNYAFKQKLSGWDCKILSAVRIPSSLPLRRLPSTQAHLSFSSKESITANGQNFARRYTFLFCNYKLLLRGQLSDGAILSSKWKPEVSTLTLRSLQRLPRMVCENSYLA</sequence>
<protein>
    <submittedName>
        <fullName evidence="2">Uncharacterized protein</fullName>
    </submittedName>
</protein>
<evidence type="ECO:0000313" key="2">
    <source>
        <dbReference type="EMBL" id="KAJ4967484.1"/>
    </source>
</evidence>
<organism evidence="2 3">
    <name type="scientific">Protea cynaroides</name>
    <dbReference type="NCBI Taxonomy" id="273540"/>
    <lineage>
        <taxon>Eukaryota</taxon>
        <taxon>Viridiplantae</taxon>
        <taxon>Streptophyta</taxon>
        <taxon>Embryophyta</taxon>
        <taxon>Tracheophyta</taxon>
        <taxon>Spermatophyta</taxon>
        <taxon>Magnoliopsida</taxon>
        <taxon>Proteales</taxon>
        <taxon>Proteaceae</taxon>
        <taxon>Protea</taxon>
    </lineage>
</organism>
<comment type="caution">
    <text evidence="2">The sequence shown here is derived from an EMBL/GenBank/DDBJ whole genome shotgun (WGS) entry which is preliminary data.</text>
</comment>
<dbReference type="AlphaFoldDB" id="A0A9Q0QQ01"/>